<feature type="transmembrane region" description="Helical" evidence="2">
    <location>
        <begin position="87"/>
        <end position="105"/>
    </location>
</feature>
<dbReference type="Proteomes" id="UP001472677">
    <property type="component" value="Unassembled WGS sequence"/>
</dbReference>
<reference evidence="3 4" key="1">
    <citation type="journal article" date="2024" name="G3 (Bethesda)">
        <title>Genome assembly of Hibiscus sabdariffa L. provides insights into metabolisms of medicinal natural products.</title>
        <authorList>
            <person name="Kim T."/>
        </authorList>
    </citation>
    <scope>NUCLEOTIDE SEQUENCE [LARGE SCALE GENOMIC DNA]</scope>
    <source>
        <strain evidence="3">TK-2024</strain>
        <tissue evidence="3">Old leaves</tissue>
    </source>
</reference>
<feature type="region of interest" description="Disordered" evidence="1">
    <location>
        <begin position="35"/>
        <end position="64"/>
    </location>
</feature>
<proteinExistence type="predicted"/>
<keyword evidence="2" id="KW-0472">Membrane</keyword>
<comment type="caution">
    <text evidence="3">The sequence shown here is derived from an EMBL/GenBank/DDBJ whole genome shotgun (WGS) entry which is preliminary data.</text>
</comment>
<feature type="region of interest" description="Disordered" evidence="1">
    <location>
        <begin position="115"/>
        <end position="140"/>
    </location>
</feature>
<evidence type="ECO:0000256" key="2">
    <source>
        <dbReference type="SAM" id="Phobius"/>
    </source>
</evidence>
<accession>A0ABR2E6A0</accession>
<dbReference type="EMBL" id="JBBPBM010000020">
    <property type="protein sequence ID" value="KAK8552737.1"/>
    <property type="molecule type" value="Genomic_DNA"/>
</dbReference>
<keyword evidence="2" id="KW-1133">Transmembrane helix</keyword>
<feature type="compositionally biased region" description="Basic and acidic residues" evidence="1">
    <location>
        <begin position="1"/>
        <end position="11"/>
    </location>
</feature>
<sequence length="140" mass="16000">MAEANNKEIQSKAENPLGPRNIFSMFPKVELKFPPFNQQSEKPDVSVRKEGAEIPKPPSLFLGKSRKIPPPLEFESEECLGRTSNPIVLWQVYAVGGIFLLKWIWARWKERKEMGSKKESADKDVDEQEQPPAVDDSQYV</sequence>
<dbReference type="PANTHER" id="PTHR36374:SF1">
    <property type="entry name" value="OS01G0969000 PROTEIN"/>
    <property type="match status" value="1"/>
</dbReference>
<gene>
    <name evidence="3" type="ORF">V6N12_041314</name>
</gene>
<evidence type="ECO:0000256" key="1">
    <source>
        <dbReference type="SAM" id="MobiDB-lite"/>
    </source>
</evidence>
<evidence type="ECO:0000313" key="3">
    <source>
        <dbReference type="EMBL" id="KAK8552737.1"/>
    </source>
</evidence>
<dbReference type="PANTHER" id="PTHR36374">
    <property type="entry name" value="OS01G0969000 PROTEIN"/>
    <property type="match status" value="1"/>
</dbReference>
<feature type="region of interest" description="Disordered" evidence="1">
    <location>
        <begin position="1"/>
        <end position="20"/>
    </location>
</feature>
<organism evidence="3 4">
    <name type="scientific">Hibiscus sabdariffa</name>
    <name type="common">roselle</name>
    <dbReference type="NCBI Taxonomy" id="183260"/>
    <lineage>
        <taxon>Eukaryota</taxon>
        <taxon>Viridiplantae</taxon>
        <taxon>Streptophyta</taxon>
        <taxon>Embryophyta</taxon>
        <taxon>Tracheophyta</taxon>
        <taxon>Spermatophyta</taxon>
        <taxon>Magnoliopsida</taxon>
        <taxon>eudicotyledons</taxon>
        <taxon>Gunneridae</taxon>
        <taxon>Pentapetalae</taxon>
        <taxon>rosids</taxon>
        <taxon>malvids</taxon>
        <taxon>Malvales</taxon>
        <taxon>Malvaceae</taxon>
        <taxon>Malvoideae</taxon>
        <taxon>Hibiscus</taxon>
    </lineage>
</organism>
<feature type="compositionally biased region" description="Basic and acidic residues" evidence="1">
    <location>
        <begin position="41"/>
        <end position="53"/>
    </location>
</feature>
<keyword evidence="4" id="KW-1185">Reference proteome</keyword>
<keyword evidence="2" id="KW-0812">Transmembrane</keyword>
<evidence type="ECO:0000313" key="4">
    <source>
        <dbReference type="Proteomes" id="UP001472677"/>
    </source>
</evidence>
<name>A0ABR2E6A0_9ROSI</name>
<protein>
    <submittedName>
        <fullName evidence="3">Uncharacterized protein</fullName>
    </submittedName>
</protein>